<gene>
    <name evidence="2" type="ORF">MBRA_19320</name>
</gene>
<keyword evidence="3" id="KW-1185">Reference proteome</keyword>
<dbReference type="RefSeq" id="WP_139799421.1">
    <property type="nucleotide sequence ID" value="NZ_AP022606.1"/>
</dbReference>
<accession>A0ABN6B5M0</accession>
<feature type="chain" id="PRO_5046687100" description="Secreted protein" evidence="1">
    <location>
        <begin position="34"/>
        <end position="154"/>
    </location>
</feature>
<protein>
    <recommendedName>
        <fullName evidence="4">Secreted protein</fullName>
    </recommendedName>
</protein>
<dbReference type="Proteomes" id="UP000467379">
    <property type="component" value="Chromosome"/>
</dbReference>
<evidence type="ECO:0000313" key="2">
    <source>
        <dbReference type="EMBL" id="BBZ11737.1"/>
    </source>
</evidence>
<name>A0ABN6B5M0_9MYCO</name>
<proteinExistence type="predicted"/>
<evidence type="ECO:0000313" key="3">
    <source>
        <dbReference type="Proteomes" id="UP000467379"/>
    </source>
</evidence>
<organism evidence="2 3">
    <name type="scientific">Mycobacterium branderi</name>
    <dbReference type="NCBI Taxonomy" id="43348"/>
    <lineage>
        <taxon>Bacteria</taxon>
        <taxon>Bacillati</taxon>
        <taxon>Actinomycetota</taxon>
        <taxon>Actinomycetes</taxon>
        <taxon>Mycobacteriales</taxon>
        <taxon>Mycobacteriaceae</taxon>
        <taxon>Mycobacterium</taxon>
    </lineage>
</organism>
<keyword evidence="1" id="KW-0732">Signal</keyword>
<dbReference type="EMBL" id="AP022606">
    <property type="protein sequence ID" value="BBZ11737.1"/>
    <property type="molecule type" value="Genomic_DNA"/>
</dbReference>
<sequence length="154" mass="15422">MAVNGLKRHVTAFAAAAAALIAVVGGPASTANAEMITDNDNLTFQQQCSGSGRVECHFPNLITCGASGGCNYTVRVEGQGPGALNVQACASGLCSDAQSGTNTATAELPGRFPLFGLDFYGVGTGDNINMNVRIHARGLKAAPDSCGSAGAGCL</sequence>
<reference evidence="2 3" key="1">
    <citation type="journal article" date="2019" name="Emerg. Microbes Infect.">
        <title>Comprehensive subspecies identification of 175 nontuberculous mycobacteria species based on 7547 genomic profiles.</title>
        <authorList>
            <person name="Matsumoto Y."/>
            <person name="Kinjo T."/>
            <person name="Motooka D."/>
            <person name="Nabeya D."/>
            <person name="Jung N."/>
            <person name="Uechi K."/>
            <person name="Horii T."/>
            <person name="Iida T."/>
            <person name="Fujita J."/>
            <person name="Nakamura S."/>
        </authorList>
    </citation>
    <scope>NUCLEOTIDE SEQUENCE [LARGE SCALE GENOMIC DNA]</scope>
    <source>
        <strain evidence="2 3">JCM 12687</strain>
    </source>
</reference>
<feature type="signal peptide" evidence="1">
    <location>
        <begin position="1"/>
        <end position="33"/>
    </location>
</feature>
<evidence type="ECO:0000256" key="1">
    <source>
        <dbReference type="SAM" id="SignalP"/>
    </source>
</evidence>
<evidence type="ECO:0008006" key="4">
    <source>
        <dbReference type="Google" id="ProtNLM"/>
    </source>
</evidence>